<dbReference type="GO" id="GO:0015074">
    <property type="term" value="P:DNA integration"/>
    <property type="evidence" value="ECO:0007669"/>
    <property type="project" value="InterPro"/>
</dbReference>
<dbReference type="CDD" id="cd00397">
    <property type="entry name" value="DNA_BRE_C"/>
    <property type="match status" value="1"/>
</dbReference>
<sequence length="187" mass="21256">MHRFLSRNRTQKRAYYEEGKHGTQTRQSAHPAKFRHLLRATEATSRFPERDTLILLLGVTCGKRITEIARVEVHHVLSRRGTRQEEISLPGQMTKGCRPRCVFLSHPRLIQTQKGGAFEPSVKRRVNFAGESIEYLAADSLQNYITSLYRAAGLGRGFSSHSGRRTFASRLVTQGQLLETVRMLLGH</sequence>
<dbReference type="InterPro" id="IPR013762">
    <property type="entry name" value="Integrase-like_cat_sf"/>
</dbReference>
<evidence type="ECO:0000256" key="1">
    <source>
        <dbReference type="ARBA" id="ARBA00023172"/>
    </source>
</evidence>
<dbReference type="Gene3D" id="1.10.443.10">
    <property type="entry name" value="Intergrase catalytic core"/>
    <property type="match status" value="1"/>
</dbReference>
<dbReference type="PROSITE" id="PS51898">
    <property type="entry name" value="TYR_RECOMBINASE"/>
    <property type="match status" value="1"/>
</dbReference>
<evidence type="ECO:0000259" key="3">
    <source>
        <dbReference type="PROSITE" id="PS51898"/>
    </source>
</evidence>
<keyword evidence="1" id="KW-0233">DNA recombination</keyword>
<dbReference type="OrthoDB" id="305957at2"/>
<evidence type="ECO:0000313" key="4">
    <source>
        <dbReference type="EMBL" id="TDG06068.1"/>
    </source>
</evidence>
<gene>
    <name evidence="4" type="ORF">E1N52_22315</name>
</gene>
<comment type="caution">
    <text evidence="4">The sequence shown here is derived from an EMBL/GenBank/DDBJ whole genome shotgun (WGS) entry which is preliminary data.</text>
</comment>
<organism evidence="4 5">
    <name type="scientific">Paraburkholderia guartelaensis</name>
    <dbReference type="NCBI Taxonomy" id="2546446"/>
    <lineage>
        <taxon>Bacteria</taxon>
        <taxon>Pseudomonadati</taxon>
        <taxon>Pseudomonadota</taxon>
        <taxon>Betaproteobacteria</taxon>
        <taxon>Burkholderiales</taxon>
        <taxon>Burkholderiaceae</taxon>
        <taxon>Paraburkholderia</taxon>
    </lineage>
</organism>
<evidence type="ECO:0000256" key="2">
    <source>
        <dbReference type="SAM" id="MobiDB-lite"/>
    </source>
</evidence>
<dbReference type="GO" id="GO:0003677">
    <property type="term" value="F:DNA binding"/>
    <property type="evidence" value="ECO:0007669"/>
    <property type="project" value="InterPro"/>
</dbReference>
<dbReference type="SUPFAM" id="SSF56349">
    <property type="entry name" value="DNA breaking-rejoining enzymes"/>
    <property type="match status" value="1"/>
</dbReference>
<dbReference type="InterPro" id="IPR011010">
    <property type="entry name" value="DNA_brk_join_enz"/>
</dbReference>
<dbReference type="Proteomes" id="UP000295606">
    <property type="component" value="Unassembled WGS sequence"/>
</dbReference>
<evidence type="ECO:0000313" key="5">
    <source>
        <dbReference type="Proteomes" id="UP000295606"/>
    </source>
</evidence>
<protein>
    <submittedName>
        <fullName evidence="4">Site-specific integrase</fullName>
    </submittedName>
</protein>
<feature type="compositionally biased region" description="Basic residues" evidence="2">
    <location>
        <begin position="1"/>
        <end position="12"/>
    </location>
</feature>
<accession>A0A4R5LAE6</accession>
<reference evidence="4 5" key="1">
    <citation type="submission" date="2019-03" db="EMBL/GenBank/DDBJ databases">
        <title>Paraburkholderia sp. isolated from native Mimosa gymnas in Guartela State Park, Brazil.</title>
        <authorList>
            <person name="Paulitsch F."/>
            <person name="Hungria M."/>
            <person name="Delamuta J.R.M."/>
            <person name="Ribeiro R.A."/>
            <person name="Dall'Agnol R."/>
            <person name="Silva J.S.B."/>
        </authorList>
    </citation>
    <scope>NUCLEOTIDE SEQUENCE [LARGE SCALE GENOMIC DNA]</scope>
    <source>
        <strain evidence="4 5">CNPSo 3008</strain>
    </source>
</reference>
<dbReference type="EMBL" id="SMOD01000017">
    <property type="protein sequence ID" value="TDG06068.1"/>
    <property type="molecule type" value="Genomic_DNA"/>
</dbReference>
<dbReference type="Pfam" id="PF00589">
    <property type="entry name" value="Phage_integrase"/>
    <property type="match status" value="1"/>
</dbReference>
<name>A0A4R5LAE6_9BURK</name>
<dbReference type="InterPro" id="IPR002104">
    <property type="entry name" value="Integrase_catalytic"/>
</dbReference>
<dbReference type="GO" id="GO:0006310">
    <property type="term" value="P:DNA recombination"/>
    <property type="evidence" value="ECO:0007669"/>
    <property type="project" value="UniProtKB-KW"/>
</dbReference>
<feature type="domain" description="Tyr recombinase" evidence="3">
    <location>
        <begin position="24"/>
        <end position="187"/>
    </location>
</feature>
<feature type="region of interest" description="Disordered" evidence="2">
    <location>
        <begin position="1"/>
        <end position="28"/>
    </location>
</feature>
<proteinExistence type="predicted"/>
<dbReference type="AlphaFoldDB" id="A0A4R5LAE6"/>